<dbReference type="Pfam" id="PF03591">
    <property type="entry name" value="AzlC"/>
    <property type="match status" value="1"/>
</dbReference>
<dbReference type="PANTHER" id="PTHR34979">
    <property type="entry name" value="INNER MEMBRANE PROTEIN YGAZ"/>
    <property type="match status" value="1"/>
</dbReference>
<dbReference type="AlphaFoldDB" id="A0A6J7DLG9"/>
<evidence type="ECO:0000256" key="1">
    <source>
        <dbReference type="ARBA" id="ARBA00004651"/>
    </source>
</evidence>
<feature type="transmembrane region" description="Helical" evidence="8">
    <location>
        <begin position="57"/>
        <end position="79"/>
    </location>
</feature>
<keyword evidence="7 8" id="KW-0472">Membrane</keyword>
<evidence type="ECO:0000256" key="7">
    <source>
        <dbReference type="ARBA" id="ARBA00023136"/>
    </source>
</evidence>
<proteinExistence type="inferred from homology"/>
<keyword evidence="4" id="KW-1003">Cell membrane</keyword>
<organism evidence="9">
    <name type="scientific">freshwater metagenome</name>
    <dbReference type="NCBI Taxonomy" id="449393"/>
    <lineage>
        <taxon>unclassified sequences</taxon>
        <taxon>metagenomes</taxon>
        <taxon>ecological metagenomes</taxon>
    </lineage>
</organism>
<feature type="transmembrane region" description="Helical" evidence="8">
    <location>
        <begin position="15"/>
        <end position="37"/>
    </location>
</feature>
<feature type="transmembrane region" description="Helical" evidence="8">
    <location>
        <begin position="183"/>
        <end position="199"/>
    </location>
</feature>
<keyword evidence="5 8" id="KW-0812">Transmembrane</keyword>
<feature type="transmembrane region" description="Helical" evidence="8">
    <location>
        <begin position="129"/>
        <end position="152"/>
    </location>
</feature>
<evidence type="ECO:0000256" key="4">
    <source>
        <dbReference type="ARBA" id="ARBA00022475"/>
    </source>
</evidence>
<dbReference type="GO" id="GO:1903785">
    <property type="term" value="P:L-valine transmembrane transport"/>
    <property type="evidence" value="ECO:0007669"/>
    <property type="project" value="TreeGrafter"/>
</dbReference>
<dbReference type="InterPro" id="IPR011606">
    <property type="entry name" value="Brnchd-chn_aa_trnsp_permease"/>
</dbReference>
<accession>A0A6J7DLG9</accession>
<evidence type="ECO:0000256" key="6">
    <source>
        <dbReference type="ARBA" id="ARBA00022989"/>
    </source>
</evidence>
<sequence length="226" mass="22930">MDLPPARRRAIRSNALGIGIATGAYGLSFGAISVASGVSVWQTQALSLLMFTGASQFALVGVLGAGGGAVAAILTAWLLGARNGLYALHVAPTIQVGGWRRLAAAQLTIDESTAMAVAHEDSPAASRQAFWATGISVFVLWNIGTALGSFGASLLSDPAMLGLDAAIPAGFIALLWPRLRDRTAWAVALAGAVLALVLIPFTSPGIPVLGSALVAVAAGLMMRKSA</sequence>
<name>A0A6J7DLG9_9ZZZZ</name>
<comment type="similarity">
    <text evidence="2">Belongs to the AzlC family.</text>
</comment>
<reference evidence="9" key="1">
    <citation type="submission" date="2020-05" db="EMBL/GenBank/DDBJ databases">
        <authorList>
            <person name="Chiriac C."/>
            <person name="Salcher M."/>
            <person name="Ghai R."/>
            <person name="Kavagutti S V."/>
        </authorList>
    </citation>
    <scope>NUCLEOTIDE SEQUENCE</scope>
</reference>
<evidence type="ECO:0000313" key="9">
    <source>
        <dbReference type="EMBL" id="CAB4870330.1"/>
    </source>
</evidence>
<evidence type="ECO:0000256" key="8">
    <source>
        <dbReference type="SAM" id="Phobius"/>
    </source>
</evidence>
<gene>
    <name evidence="9" type="ORF">UFOPK3402_00651</name>
</gene>
<keyword evidence="3" id="KW-0813">Transport</keyword>
<protein>
    <submittedName>
        <fullName evidence="9">Unannotated protein</fullName>
    </submittedName>
</protein>
<feature type="transmembrane region" description="Helical" evidence="8">
    <location>
        <begin position="158"/>
        <end position="176"/>
    </location>
</feature>
<comment type="subcellular location">
    <subcellularLocation>
        <location evidence="1">Cell membrane</location>
        <topology evidence="1">Multi-pass membrane protein</topology>
    </subcellularLocation>
</comment>
<keyword evidence="6 8" id="KW-1133">Transmembrane helix</keyword>
<dbReference type="EMBL" id="CAFBLS010000061">
    <property type="protein sequence ID" value="CAB4870330.1"/>
    <property type="molecule type" value="Genomic_DNA"/>
</dbReference>
<evidence type="ECO:0000256" key="3">
    <source>
        <dbReference type="ARBA" id="ARBA00022448"/>
    </source>
</evidence>
<dbReference type="PANTHER" id="PTHR34979:SF1">
    <property type="entry name" value="INNER MEMBRANE PROTEIN YGAZ"/>
    <property type="match status" value="1"/>
</dbReference>
<evidence type="ECO:0000256" key="2">
    <source>
        <dbReference type="ARBA" id="ARBA00010735"/>
    </source>
</evidence>
<dbReference type="GO" id="GO:0005886">
    <property type="term" value="C:plasma membrane"/>
    <property type="evidence" value="ECO:0007669"/>
    <property type="project" value="UniProtKB-SubCell"/>
</dbReference>
<evidence type="ECO:0000256" key="5">
    <source>
        <dbReference type="ARBA" id="ARBA00022692"/>
    </source>
</evidence>